<dbReference type="AlphaFoldDB" id="A0A1W2G8E0"/>
<dbReference type="SUPFAM" id="SSF46785">
    <property type="entry name" value="Winged helix' DNA-binding domain"/>
    <property type="match status" value="1"/>
</dbReference>
<proteinExistence type="predicted"/>
<evidence type="ECO:0000313" key="3">
    <source>
        <dbReference type="Proteomes" id="UP000192472"/>
    </source>
</evidence>
<dbReference type="GO" id="GO:0003677">
    <property type="term" value="F:DNA binding"/>
    <property type="evidence" value="ECO:0007669"/>
    <property type="project" value="UniProtKB-KW"/>
</dbReference>
<dbReference type="STRING" id="692418.SAMN04488029_1316"/>
<dbReference type="Gene3D" id="1.10.10.10">
    <property type="entry name" value="Winged helix-like DNA-binding domain superfamily/Winged helix DNA-binding domain"/>
    <property type="match status" value="1"/>
</dbReference>
<dbReference type="Proteomes" id="UP000192472">
    <property type="component" value="Unassembled WGS sequence"/>
</dbReference>
<gene>
    <name evidence="2" type="ORF">SAMN04488029_1316</name>
</gene>
<dbReference type="InterPro" id="IPR036390">
    <property type="entry name" value="WH_DNA-bd_sf"/>
</dbReference>
<feature type="domain" description="Transcription regulator PadR N-terminal" evidence="1">
    <location>
        <begin position="22"/>
        <end position="88"/>
    </location>
</feature>
<accession>A0A1W2G8E0</accession>
<dbReference type="InterPro" id="IPR005149">
    <property type="entry name" value="Tscrpt_reg_PadR_N"/>
</dbReference>
<reference evidence="2 3" key="1">
    <citation type="submission" date="2017-04" db="EMBL/GenBank/DDBJ databases">
        <authorList>
            <person name="Afonso C.L."/>
            <person name="Miller P.J."/>
            <person name="Scott M.A."/>
            <person name="Spackman E."/>
            <person name="Goraichik I."/>
            <person name="Dimitrov K.M."/>
            <person name="Suarez D.L."/>
            <person name="Swayne D.E."/>
        </authorList>
    </citation>
    <scope>NUCLEOTIDE SEQUENCE [LARGE SCALE GENOMIC DNA]</scope>
    <source>
        <strain evidence="2 3">DSM 26133</strain>
    </source>
</reference>
<evidence type="ECO:0000313" key="2">
    <source>
        <dbReference type="EMBL" id="SMD32955.1"/>
    </source>
</evidence>
<evidence type="ECO:0000259" key="1">
    <source>
        <dbReference type="Pfam" id="PF03551"/>
    </source>
</evidence>
<dbReference type="RefSeq" id="WP_084371589.1">
    <property type="nucleotide sequence ID" value="NZ_FWYF01000001.1"/>
</dbReference>
<dbReference type="InterPro" id="IPR036388">
    <property type="entry name" value="WH-like_DNA-bd_sf"/>
</dbReference>
<name>A0A1W2G8E0_REIFA</name>
<keyword evidence="3" id="KW-1185">Reference proteome</keyword>
<keyword evidence="2" id="KW-0238">DNA-binding</keyword>
<protein>
    <submittedName>
        <fullName evidence="2">DNA-binding transcriptional regulator, PadR family</fullName>
    </submittedName>
</protein>
<dbReference type="Pfam" id="PF03551">
    <property type="entry name" value="PadR"/>
    <property type="match status" value="1"/>
</dbReference>
<sequence length="111" mass="12557">MKGEHLGELEELVLLTIGSLYEEAYAVAILEEIKKNTNRKMDVTAVHSVLRRLEKKGYAQSEMGGATTDRGGRRKRFFVLTQVGRKILDDTMELRVALYNKMPKLAFAGIQ</sequence>
<dbReference type="EMBL" id="FWYF01000001">
    <property type="protein sequence ID" value="SMD32955.1"/>
    <property type="molecule type" value="Genomic_DNA"/>
</dbReference>
<organism evidence="2 3">
    <name type="scientific">Reichenbachiella faecimaris</name>
    <dbReference type="NCBI Taxonomy" id="692418"/>
    <lineage>
        <taxon>Bacteria</taxon>
        <taxon>Pseudomonadati</taxon>
        <taxon>Bacteroidota</taxon>
        <taxon>Cytophagia</taxon>
        <taxon>Cytophagales</taxon>
        <taxon>Reichenbachiellaceae</taxon>
        <taxon>Reichenbachiella</taxon>
    </lineage>
</organism>
<dbReference type="OrthoDB" id="962642at2"/>